<evidence type="ECO:0000313" key="2">
    <source>
        <dbReference type="EMBL" id="KAK4229609.1"/>
    </source>
</evidence>
<protein>
    <submittedName>
        <fullName evidence="2">Uncharacterized protein</fullName>
    </submittedName>
</protein>
<keyword evidence="3" id="KW-1185">Reference proteome</keyword>
<proteinExistence type="predicted"/>
<dbReference type="Proteomes" id="UP001301958">
    <property type="component" value="Unassembled WGS sequence"/>
</dbReference>
<dbReference type="AlphaFoldDB" id="A0AAN7H6E9"/>
<gene>
    <name evidence="2" type="ORF">QBC38DRAFT_471719</name>
</gene>
<organism evidence="2 3">
    <name type="scientific">Podospora fimiseda</name>
    <dbReference type="NCBI Taxonomy" id="252190"/>
    <lineage>
        <taxon>Eukaryota</taxon>
        <taxon>Fungi</taxon>
        <taxon>Dikarya</taxon>
        <taxon>Ascomycota</taxon>
        <taxon>Pezizomycotina</taxon>
        <taxon>Sordariomycetes</taxon>
        <taxon>Sordariomycetidae</taxon>
        <taxon>Sordariales</taxon>
        <taxon>Podosporaceae</taxon>
        <taxon>Podospora</taxon>
    </lineage>
</organism>
<keyword evidence="1" id="KW-0812">Transmembrane</keyword>
<sequence>MHQVCVSQKIEGIYLLFLFLNIIIVFLLLEGKWECIAFEGEQKLGGKGISIIMVGYFCSHLFFMYGYQEGYTQTNEGVFFLFVKHQCNG</sequence>
<keyword evidence="1" id="KW-0472">Membrane</keyword>
<name>A0AAN7H6E9_9PEZI</name>
<keyword evidence="1" id="KW-1133">Transmembrane helix</keyword>
<evidence type="ECO:0000256" key="1">
    <source>
        <dbReference type="SAM" id="Phobius"/>
    </source>
</evidence>
<feature type="transmembrane region" description="Helical" evidence="1">
    <location>
        <begin position="12"/>
        <end position="29"/>
    </location>
</feature>
<accession>A0AAN7H6E9</accession>
<reference evidence="2" key="1">
    <citation type="journal article" date="2023" name="Mol. Phylogenet. Evol.">
        <title>Genome-scale phylogeny and comparative genomics of the fungal order Sordariales.</title>
        <authorList>
            <person name="Hensen N."/>
            <person name="Bonometti L."/>
            <person name="Westerberg I."/>
            <person name="Brannstrom I.O."/>
            <person name="Guillou S."/>
            <person name="Cros-Aarteil S."/>
            <person name="Calhoun S."/>
            <person name="Haridas S."/>
            <person name="Kuo A."/>
            <person name="Mondo S."/>
            <person name="Pangilinan J."/>
            <person name="Riley R."/>
            <person name="LaButti K."/>
            <person name="Andreopoulos B."/>
            <person name="Lipzen A."/>
            <person name="Chen C."/>
            <person name="Yan M."/>
            <person name="Daum C."/>
            <person name="Ng V."/>
            <person name="Clum A."/>
            <person name="Steindorff A."/>
            <person name="Ohm R.A."/>
            <person name="Martin F."/>
            <person name="Silar P."/>
            <person name="Natvig D.O."/>
            <person name="Lalanne C."/>
            <person name="Gautier V."/>
            <person name="Ament-Velasquez S.L."/>
            <person name="Kruys A."/>
            <person name="Hutchinson M.I."/>
            <person name="Powell A.J."/>
            <person name="Barry K."/>
            <person name="Miller A.N."/>
            <person name="Grigoriev I.V."/>
            <person name="Debuchy R."/>
            <person name="Gladieux P."/>
            <person name="Hiltunen Thoren M."/>
            <person name="Johannesson H."/>
        </authorList>
    </citation>
    <scope>NUCLEOTIDE SEQUENCE</scope>
    <source>
        <strain evidence="2">CBS 990.96</strain>
    </source>
</reference>
<evidence type="ECO:0000313" key="3">
    <source>
        <dbReference type="Proteomes" id="UP001301958"/>
    </source>
</evidence>
<dbReference type="EMBL" id="MU865306">
    <property type="protein sequence ID" value="KAK4229609.1"/>
    <property type="molecule type" value="Genomic_DNA"/>
</dbReference>
<feature type="transmembrane region" description="Helical" evidence="1">
    <location>
        <begin position="49"/>
        <end position="67"/>
    </location>
</feature>
<reference evidence="2" key="2">
    <citation type="submission" date="2023-05" db="EMBL/GenBank/DDBJ databases">
        <authorList>
            <consortium name="Lawrence Berkeley National Laboratory"/>
            <person name="Steindorff A."/>
            <person name="Hensen N."/>
            <person name="Bonometti L."/>
            <person name="Westerberg I."/>
            <person name="Brannstrom I.O."/>
            <person name="Guillou S."/>
            <person name="Cros-Aarteil S."/>
            <person name="Calhoun S."/>
            <person name="Haridas S."/>
            <person name="Kuo A."/>
            <person name="Mondo S."/>
            <person name="Pangilinan J."/>
            <person name="Riley R."/>
            <person name="Labutti K."/>
            <person name="Andreopoulos B."/>
            <person name="Lipzen A."/>
            <person name="Chen C."/>
            <person name="Yanf M."/>
            <person name="Daum C."/>
            <person name="Ng V."/>
            <person name="Clum A."/>
            <person name="Ohm R."/>
            <person name="Martin F."/>
            <person name="Silar P."/>
            <person name="Natvig D."/>
            <person name="Lalanne C."/>
            <person name="Gautier V."/>
            <person name="Ament-Velasquez S.L."/>
            <person name="Kruys A."/>
            <person name="Hutchinson M.I."/>
            <person name="Powell A.J."/>
            <person name="Barry K."/>
            <person name="Miller A.N."/>
            <person name="Grigoriev I.V."/>
            <person name="Debuchy R."/>
            <person name="Gladieux P."/>
            <person name="Thoren M.H."/>
            <person name="Johannesson H."/>
        </authorList>
    </citation>
    <scope>NUCLEOTIDE SEQUENCE</scope>
    <source>
        <strain evidence="2">CBS 990.96</strain>
    </source>
</reference>
<comment type="caution">
    <text evidence="2">The sequence shown here is derived from an EMBL/GenBank/DDBJ whole genome shotgun (WGS) entry which is preliminary data.</text>
</comment>